<dbReference type="Proteomes" id="UP000250235">
    <property type="component" value="Unassembled WGS sequence"/>
</dbReference>
<dbReference type="OrthoDB" id="8962942at2759"/>
<accession>A0A2Z7DIP9</accession>
<dbReference type="PANTHER" id="PTHR13109:SF7">
    <property type="entry name" value="NEUROCHONDRIN"/>
    <property type="match status" value="1"/>
</dbReference>
<name>A0A2Z7DIP9_9LAMI</name>
<organism evidence="1 2">
    <name type="scientific">Dorcoceras hygrometricum</name>
    <dbReference type="NCBI Taxonomy" id="472368"/>
    <lineage>
        <taxon>Eukaryota</taxon>
        <taxon>Viridiplantae</taxon>
        <taxon>Streptophyta</taxon>
        <taxon>Embryophyta</taxon>
        <taxon>Tracheophyta</taxon>
        <taxon>Spermatophyta</taxon>
        <taxon>Magnoliopsida</taxon>
        <taxon>eudicotyledons</taxon>
        <taxon>Gunneridae</taxon>
        <taxon>Pentapetalae</taxon>
        <taxon>asterids</taxon>
        <taxon>lamiids</taxon>
        <taxon>Lamiales</taxon>
        <taxon>Gesneriaceae</taxon>
        <taxon>Didymocarpoideae</taxon>
        <taxon>Trichosporeae</taxon>
        <taxon>Loxocarpinae</taxon>
        <taxon>Dorcoceras</taxon>
    </lineage>
</organism>
<evidence type="ECO:0000313" key="1">
    <source>
        <dbReference type="EMBL" id="KZV57873.1"/>
    </source>
</evidence>
<evidence type="ECO:0000313" key="2">
    <source>
        <dbReference type="Proteomes" id="UP000250235"/>
    </source>
</evidence>
<dbReference type="InterPro" id="IPR016024">
    <property type="entry name" value="ARM-type_fold"/>
</dbReference>
<dbReference type="Pfam" id="PF05536">
    <property type="entry name" value="Neurochondrin"/>
    <property type="match status" value="2"/>
</dbReference>
<dbReference type="SUPFAM" id="SSF48371">
    <property type="entry name" value="ARM repeat"/>
    <property type="match status" value="1"/>
</dbReference>
<dbReference type="EMBL" id="KQ987245">
    <property type="protein sequence ID" value="KZV57873.1"/>
    <property type="molecule type" value="Genomic_DNA"/>
</dbReference>
<dbReference type="InterPro" id="IPR008709">
    <property type="entry name" value="Neurochondrin"/>
</dbReference>
<gene>
    <name evidence="1" type="ORF">F511_03442</name>
</gene>
<reference evidence="1 2" key="1">
    <citation type="journal article" date="2015" name="Proc. Natl. Acad. Sci. U.S.A.">
        <title>The resurrection genome of Boea hygrometrica: A blueprint for survival of dehydration.</title>
        <authorList>
            <person name="Xiao L."/>
            <person name="Yang G."/>
            <person name="Zhang L."/>
            <person name="Yang X."/>
            <person name="Zhao S."/>
            <person name="Ji Z."/>
            <person name="Zhou Q."/>
            <person name="Hu M."/>
            <person name="Wang Y."/>
            <person name="Chen M."/>
            <person name="Xu Y."/>
            <person name="Jin H."/>
            <person name="Xiao X."/>
            <person name="Hu G."/>
            <person name="Bao F."/>
            <person name="Hu Y."/>
            <person name="Wan P."/>
            <person name="Li L."/>
            <person name="Deng X."/>
            <person name="Kuang T."/>
            <person name="Xiang C."/>
            <person name="Zhu J.K."/>
            <person name="Oliver M.J."/>
            <person name="He Y."/>
        </authorList>
    </citation>
    <scope>NUCLEOTIDE SEQUENCE [LARGE SCALE GENOMIC DNA]</scope>
    <source>
        <strain evidence="2">cv. XS01</strain>
    </source>
</reference>
<proteinExistence type="predicted"/>
<sequence>MNCFWPSDNPLLQCPATEVPIDLFGSVCLHLLAGSMEHQASISKFQSDSSAKPSSPSLEDITKLLRGQTDSQRMAGLFLVTKFCNSGDHQHTILEIYRSLDPTFLHRLLLTGMGKGPIAAGRDDAYRDTYLRLSVTVLSAFARAPQIAATQQMRAEVPLFLEILSEGSNLSILEECYEFLLLVSTAHEDGAITLFKSGGMTVLASQMPNLQDGSHAMELAMRLVQLLISKLPGETVYVEHPHELSKMVTTIAMQFAVLHNALKFEALHLLSNILSSKYSVALHVVLQSMVVDKWSTYLRVGVVAVLQNRVAPEEKLQALVLAESVISIIGEDWLIGPITLPGENNSSRTDLCILLVLESSRVEIAVLLNELAYLKYEADKNSSTSAETFMVKLRNLGVAFALVERIIKLVAKFGESEEGVNQLTYVRLCYVHGQHIVPYRTAQCCKWQGCQLTNLKWNFLSESNSNSVITEGTFSKILGGLDETIGVVLDYLQDAKEHGHKKGDDLLASVRVVGSYLAEAPDACRDKVRQLLGYMLSVEGNDEPNSSYSICFLLPMLCQITMRSDGCEMVASTGAFRLVIGHLIALIDSSSCEIEDSGTIFLACDTIMNFLLKRKELQWSLDDPSYVELLLALSHWTEIITHPSATVMASTICALILDSTSEEALLQHPNFNIDNLTSLSLLLKRSLATSVSDLMVGNNNSEADLHQIIALCYSSWEDRFPRIKGVVER</sequence>
<dbReference type="PANTHER" id="PTHR13109">
    <property type="entry name" value="NEUROCHONDRIN"/>
    <property type="match status" value="1"/>
</dbReference>
<keyword evidence="2" id="KW-1185">Reference proteome</keyword>
<dbReference type="AlphaFoldDB" id="A0A2Z7DIP9"/>
<protein>
    <submittedName>
        <fullName evidence="1">Neurochondrin-like</fullName>
    </submittedName>
</protein>